<dbReference type="Pfam" id="PF01128">
    <property type="entry name" value="IspD"/>
    <property type="match status" value="1"/>
</dbReference>
<dbReference type="InterPro" id="IPR018294">
    <property type="entry name" value="ISPD_synthase_CS"/>
</dbReference>
<proteinExistence type="inferred from homology"/>
<comment type="function">
    <text evidence="7">Catalyzes the formation of 4-diphosphocytidyl-2-C-methyl-D-erythritol from CTP and 2-C-methyl-D-erythritol 4-phosphate (MEP).</text>
</comment>
<dbReference type="Proteomes" id="UP001310248">
    <property type="component" value="Unassembled WGS sequence"/>
</dbReference>
<comment type="caution">
    <text evidence="8">The sequence shown here is derived from an EMBL/GenBank/DDBJ whole genome shotgun (WGS) entry which is preliminary data.</text>
</comment>
<feature type="site" description="Transition state stabilizer" evidence="7">
    <location>
        <position position="20"/>
    </location>
</feature>
<feature type="site" description="Positions MEP for the nucleophilic attack" evidence="7">
    <location>
        <position position="155"/>
    </location>
</feature>
<name>A0ABU7G5E1_9ALTE</name>
<dbReference type="NCBIfam" id="TIGR00453">
    <property type="entry name" value="ispD"/>
    <property type="match status" value="1"/>
</dbReference>
<evidence type="ECO:0000256" key="7">
    <source>
        <dbReference type="HAMAP-Rule" id="MF_00108"/>
    </source>
</evidence>
<dbReference type="GO" id="GO:0050518">
    <property type="term" value="F:2-C-methyl-D-erythritol 4-phosphate cytidylyltransferase activity"/>
    <property type="evidence" value="ECO:0007669"/>
    <property type="project" value="UniProtKB-EC"/>
</dbReference>
<dbReference type="SUPFAM" id="SSF53448">
    <property type="entry name" value="Nucleotide-diphospho-sugar transferases"/>
    <property type="match status" value="1"/>
</dbReference>
<dbReference type="RefSeq" id="WP_329775565.1">
    <property type="nucleotide sequence ID" value="NZ_JAYDYW010000007.1"/>
</dbReference>
<accession>A0ABU7G5E1</accession>
<evidence type="ECO:0000256" key="6">
    <source>
        <dbReference type="ARBA" id="ARBA00023229"/>
    </source>
</evidence>
<evidence type="ECO:0000313" key="8">
    <source>
        <dbReference type="EMBL" id="MEE1674447.1"/>
    </source>
</evidence>
<dbReference type="InterPro" id="IPR029044">
    <property type="entry name" value="Nucleotide-diphossugar_trans"/>
</dbReference>
<comment type="similarity">
    <text evidence="3 7">Belongs to the IspD/TarI cytidylyltransferase family. IspD subfamily.</text>
</comment>
<keyword evidence="4 7" id="KW-0808">Transferase</keyword>
<organism evidence="8 9">
    <name type="scientific">Agarivorans aestuarii</name>
    <dbReference type="NCBI Taxonomy" id="1563703"/>
    <lineage>
        <taxon>Bacteria</taxon>
        <taxon>Pseudomonadati</taxon>
        <taxon>Pseudomonadota</taxon>
        <taxon>Gammaproteobacteria</taxon>
        <taxon>Alteromonadales</taxon>
        <taxon>Alteromonadaceae</taxon>
        <taxon>Agarivorans</taxon>
    </lineage>
</organism>
<comment type="catalytic activity">
    <reaction evidence="1 7">
        <text>2-C-methyl-D-erythritol 4-phosphate + CTP + H(+) = 4-CDP-2-C-methyl-D-erythritol + diphosphate</text>
        <dbReference type="Rhea" id="RHEA:13429"/>
        <dbReference type="ChEBI" id="CHEBI:15378"/>
        <dbReference type="ChEBI" id="CHEBI:33019"/>
        <dbReference type="ChEBI" id="CHEBI:37563"/>
        <dbReference type="ChEBI" id="CHEBI:57823"/>
        <dbReference type="ChEBI" id="CHEBI:58262"/>
        <dbReference type="EC" id="2.7.7.60"/>
    </reaction>
</comment>
<sequence length="234" mass="25505">MNSEDKQYTALLPAAGIGSRMQASVPKQYLCLGELTILETTAKVFLSHPAIMQVLIVLHPEDKWFSQLSLAKDSRIQTVTGGDERADSVLAGLQASNPNEWVLVHDAARPCITQSDISKLISSVEKQQCGGILATQVRDTMKRGAKDKVAETVSREQLWHALTPQMFKAGELKENIQNALLSGAAITDEASAMEWASSPVSLVTGRSDNIKVTCPEDLALAKWFISQQKSEEVV</sequence>
<comment type="pathway">
    <text evidence="2 7">Isoprenoid biosynthesis; isopentenyl diphosphate biosynthesis via DXP pathway; isopentenyl diphosphate from 1-deoxy-D-xylulose 5-phosphate: step 2/6.</text>
</comment>
<dbReference type="CDD" id="cd02516">
    <property type="entry name" value="CDP-ME_synthetase"/>
    <property type="match status" value="1"/>
</dbReference>
<evidence type="ECO:0000256" key="1">
    <source>
        <dbReference type="ARBA" id="ARBA00001282"/>
    </source>
</evidence>
<keyword evidence="9" id="KW-1185">Reference proteome</keyword>
<dbReference type="PANTHER" id="PTHR32125">
    <property type="entry name" value="2-C-METHYL-D-ERYTHRITOL 4-PHOSPHATE CYTIDYLYLTRANSFERASE, CHLOROPLASTIC"/>
    <property type="match status" value="1"/>
</dbReference>
<feature type="site" description="Transition state stabilizer" evidence="7">
    <location>
        <position position="27"/>
    </location>
</feature>
<feature type="site" description="Positions MEP for the nucleophilic attack" evidence="7">
    <location>
        <position position="211"/>
    </location>
</feature>
<dbReference type="InterPro" id="IPR034683">
    <property type="entry name" value="IspD/TarI"/>
</dbReference>
<dbReference type="Gene3D" id="3.90.550.10">
    <property type="entry name" value="Spore Coat Polysaccharide Biosynthesis Protein SpsA, Chain A"/>
    <property type="match status" value="1"/>
</dbReference>
<evidence type="ECO:0000256" key="5">
    <source>
        <dbReference type="ARBA" id="ARBA00022695"/>
    </source>
</evidence>
<keyword evidence="6 7" id="KW-0414">Isoprene biosynthesis</keyword>
<dbReference type="PANTHER" id="PTHR32125:SF4">
    <property type="entry name" value="2-C-METHYL-D-ERYTHRITOL 4-PHOSPHATE CYTIDYLYLTRANSFERASE, CHLOROPLASTIC"/>
    <property type="match status" value="1"/>
</dbReference>
<dbReference type="HAMAP" id="MF_00108">
    <property type="entry name" value="IspD"/>
    <property type="match status" value="1"/>
</dbReference>
<dbReference type="PROSITE" id="PS01295">
    <property type="entry name" value="ISPD"/>
    <property type="match status" value="1"/>
</dbReference>
<dbReference type="EC" id="2.7.7.60" evidence="7"/>
<reference evidence="9" key="1">
    <citation type="submission" date="2023-07" db="EMBL/GenBank/DDBJ databases">
        <title>Draft genome sequence of Agarivorans aestuarii strain ZMCS4, a CAZymes producing bacteria isolated from the marine brown algae Clodostephus spongiosus.</title>
        <authorList>
            <person name="Lorente B."/>
            <person name="Cabral C."/>
            <person name="Frias J."/>
            <person name="Faria J."/>
            <person name="Toubarro D."/>
        </authorList>
    </citation>
    <scope>NUCLEOTIDE SEQUENCE [LARGE SCALE GENOMIC DNA]</scope>
    <source>
        <strain evidence="9">ZMCS4</strain>
    </source>
</reference>
<dbReference type="InterPro" id="IPR001228">
    <property type="entry name" value="IspD"/>
</dbReference>
<evidence type="ECO:0000256" key="4">
    <source>
        <dbReference type="ARBA" id="ARBA00022679"/>
    </source>
</evidence>
<dbReference type="EMBL" id="JAYDYW010000007">
    <property type="protein sequence ID" value="MEE1674447.1"/>
    <property type="molecule type" value="Genomic_DNA"/>
</dbReference>
<evidence type="ECO:0000313" key="9">
    <source>
        <dbReference type="Proteomes" id="UP001310248"/>
    </source>
</evidence>
<evidence type="ECO:0000256" key="3">
    <source>
        <dbReference type="ARBA" id="ARBA00009789"/>
    </source>
</evidence>
<dbReference type="InterPro" id="IPR050088">
    <property type="entry name" value="IspD/TarI_cytidylyltransf_bact"/>
</dbReference>
<keyword evidence="5 7" id="KW-0548">Nucleotidyltransferase</keyword>
<protein>
    <recommendedName>
        <fullName evidence="7">2-C-methyl-D-erythritol 4-phosphate cytidylyltransferase</fullName>
        <ecNumber evidence="7">2.7.7.60</ecNumber>
    </recommendedName>
    <alternativeName>
        <fullName evidence="7">4-diphosphocytidyl-2C-methyl-D-erythritol synthase</fullName>
    </alternativeName>
    <alternativeName>
        <fullName evidence="7">MEP cytidylyltransferase</fullName>
        <shortName evidence="7">MCT</shortName>
    </alternativeName>
</protein>
<gene>
    <name evidence="7 8" type="primary">ispD</name>
    <name evidence="8" type="ORF">SNR37_003886</name>
</gene>
<evidence type="ECO:0000256" key="2">
    <source>
        <dbReference type="ARBA" id="ARBA00004787"/>
    </source>
</evidence>